<evidence type="ECO:0000313" key="2">
    <source>
        <dbReference type="EMBL" id="KAF2004382.1"/>
    </source>
</evidence>
<dbReference type="AlphaFoldDB" id="A0A6A5WRS5"/>
<protein>
    <submittedName>
        <fullName evidence="2">Uncharacterized protein</fullName>
    </submittedName>
</protein>
<gene>
    <name evidence="2" type="ORF">P154DRAFT_42261</name>
</gene>
<feature type="compositionally biased region" description="Pro residues" evidence="1">
    <location>
        <begin position="14"/>
        <end position="28"/>
    </location>
</feature>
<reference evidence="2" key="1">
    <citation type="journal article" date="2020" name="Stud. Mycol.">
        <title>101 Dothideomycetes genomes: a test case for predicting lifestyles and emergence of pathogens.</title>
        <authorList>
            <person name="Haridas S."/>
            <person name="Albert R."/>
            <person name="Binder M."/>
            <person name="Bloem J."/>
            <person name="Labutti K."/>
            <person name="Salamov A."/>
            <person name="Andreopoulos B."/>
            <person name="Baker S."/>
            <person name="Barry K."/>
            <person name="Bills G."/>
            <person name="Bluhm B."/>
            <person name="Cannon C."/>
            <person name="Castanera R."/>
            <person name="Culley D."/>
            <person name="Daum C."/>
            <person name="Ezra D."/>
            <person name="Gonzalez J."/>
            <person name="Henrissat B."/>
            <person name="Kuo A."/>
            <person name="Liang C."/>
            <person name="Lipzen A."/>
            <person name="Lutzoni F."/>
            <person name="Magnuson J."/>
            <person name="Mondo S."/>
            <person name="Nolan M."/>
            <person name="Ohm R."/>
            <person name="Pangilinan J."/>
            <person name="Park H.-J."/>
            <person name="Ramirez L."/>
            <person name="Alfaro M."/>
            <person name="Sun H."/>
            <person name="Tritt A."/>
            <person name="Yoshinaga Y."/>
            <person name="Zwiers L.-H."/>
            <person name="Turgeon B."/>
            <person name="Goodwin S."/>
            <person name="Spatafora J."/>
            <person name="Crous P."/>
            <person name="Grigoriev I."/>
        </authorList>
    </citation>
    <scope>NUCLEOTIDE SEQUENCE</scope>
    <source>
        <strain evidence="2">CBS 123094</strain>
    </source>
</reference>
<keyword evidence="3" id="KW-1185">Reference proteome</keyword>
<proteinExistence type="predicted"/>
<name>A0A6A5WRS5_9PLEO</name>
<dbReference type="EMBL" id="ML977567">
    <property type="protein sequence ID" value="KAF2004382.1"/>
    <property type="molecule type" value="Genomic_DNA"/>
</dbReference>
<dbReference type="Proteomes" id="UP000799779">
    <property type="component" value="Unassembled WGS sequence"/>
</dbReference>
<feature type="region of interest" description="Disordered" evidence="1">
    <location>
        <begin position="12"/>
        <end position="55"/>
    </location>
</feature>
<organism evidence="2 3">
    <name type="scientific">Amniculicola lignicola CBS 123094</name>
    <dbReference type="NCBI Taxonomy" id="1392246"/>
    <lineage>
        <taxon>Eukaryota</taxon>
        <taxon>Fungi</taxon>
        <taxon>Dikarya</taxon>
        <taxon>Ascomycota</taxon>
        <taxon>Pezizomycotina</taxon>
        <taxon>Dothideomycetes</taxon>
        <taxon>Pleosporomycetidae</taxon>
        <taxon>Pleosporales</taxon>
        <taxon>Amniculicolaceae</taxon>
        <taxon>Amniculicola</taxon>
    </lineage>
</organism>
<evidence type="ECO:0000256" key="1">
    <source>
        <dbReference type="SAM" id="MobiDB-lite"/>
    </source>
</evidence>
<accession>A0A6A5WRS5</accession>
<evidence type="ECO:0000313" key="3">
    <source>
        <dbReference type="Proteomes" id="UP000799779"/>
    </source>
</evidence>
<sequence>MLMLIKRCCLRLGTPPPPADFAPRPPVSLRPTCQHPLPLDPPLPQLDTRGILSEN</sequence>